<comment type="catalytic activity">
    <reaction evidence="6 8">
        <text>L-homoserine + succinyl-CoA = O-succinyl-L-homoserine + CoA</text>
        <dbReference type="Rhea" id="RHEA:22008"/>
        <dbReference type="ChEBI" id="CHEBI:57287"/>
        <dbReference type="ChEBI" id="CHEBI:57292"/>
        <dbReference type="ChEBI" id="CHEBI:57476"/>
        <dbReference type="ChEBI" id="CHEBI:57661"/>
        <dbReference type="EC" id="2.3.1.46"/>
    </reaction>
</comment>
<keyword evidence="5 8" id="KW-0012">Acyltransferase</keyword>
<dbReference type="NCBIfam" id="TIGR01001">
    <property type="entry name" value="metA"/>
    <property type="match status" value="1"/>
</dbReference>
<dbReference type="OrthoDB" id="9772423at2"/>
<dbReference type="GO" id="GO:0019281">
    <property type="term" value="P:L-methionine biosynthetic process from homoserine via O-succinyl-L-homoserine and cystathionine"/>
    <property type="evidence" value="ECO:0007669"/>
    <property type="project" value="InterPro"/>
</dbReference>
<dbReference type="RefSeq" id="WP_136863240.1">
    <property type="nucleotide sequence ID" value="NZ_SWCJ01000005.1"/>
</dbReference>
<dbReference type="InterPro" id="IPR029062">
    <property type="entry name" value="Class_I_gatase-like"/>
</dbReference>
<protein>
    <recommendedName>
        <fullName evidence="8">Homoserine O-succinyltransferase</fullName>
        <shortName evidence="8">HST</shortName>
        <ecNumber evidence="8">2.3.1.46</ecNumber>
    </recommendedName>
    <alternativeName>
        <fullName evidence="8">Homoserine transsuccinylase</fullName>
        <shortName evidence="8">HTS</shortName>
    </alternativeName>
</protein>
<feature type="active site" description="Acyl-thioester intermediate" evidence="8 9">
    <location>
        <position position="142"/>
    </location>
</feature>
<dbReference type="PIRSF" id="PIRSF000450">
    <property type="entry name" value="H_ser_succinyltr"/>
    <property type="match status" value="1"/>
</dbReference>
<sequence>MPVRIPNRLPASSILRSENIFVISDERADSQDIRPLKLLILNLMPNKIETETQLLRLLANTPLQVDVELLRIHNRPSKHTSSDHMDAFYRDFEAIKNNNYDGLIITGAPLGNLEFEQVDYWPQICDIIEWSQRHATSVLFLCWAAHAALYHLYDTKRYLREEKISGVFRHRRLHGHIPLLRGFDDEFWVPHSRFAQVSLDKLKAHNELQVLAESDEAGAYLIMSKDNRNLFVTGHPEYTRTTLQDEYRRDLGQGLAPTIPTNYYPGDDPTQPPFARWHAHGALLFSNWLNYCVYQQTPFDLSAMQGFTPMES</sequence>
<gene>
    <name evidence="10" type="primary">metA</name>
    <name evidence="8" type="synonym">metAS</name>
    <name evidence="10" type="ORF">FCL42_09875</name>
</gene>
<dbReference type="HAMAP" id="MF_00295">
    <property type="entry name" value="MetA_acyltransf"/>
    <property type="match status" value="1"/>
</dbReference>
<evidence type="ECO:0000256" key="8">
    <source>
        <dbReference type="HAMAP-Rule" id="MF_00295"/>
    </source>
</evidence>
<dbReference type="EC" id="2.3.1.46" evidence="8"/>
<dbReference type="EMBL" id="SWCJ01000005">
    <property type="protein sequence ID" value="TKB55483.1"/>
    <property type="molecule type" value="Genomic_DNA"/>
</dbReference>
<feature type="binding site" evidence="8">
    <location>
        <position position="192"/>
    </location>
    <ligand>
        <name>substrate</name>
    </ligand>
</feature>
<keyword evidence="2 8" id="KW-0963">Cytoplasm</keyword>
<dbReference type="Proteomes" id="UP000305675">
    <property type="component" value="Unassembled WGS sequence"/>
</dbReference>
<evidence type="ECO:0000256" key="2">
    <source>
        <dbReference type="ARBA" id="ARBA00022490"/>
    </source>
</evidence>
<dbReference type="GO" id="GO:0005737">
    <property type="term" value="C:cytoplasm"/>
    <property type="evidence" value="ECO:0007669"/>
    <property type="project" value="UniProtKB-SubCell"/>
</dbReference>
<comment type="function">
    <text evidence="7 8">Transfers a succinyl group from succinyl-CoA to L-homoserine, forming succinyl-L-homoserine.</text>
</comment>
<keyword evidence="4 8" id="KW-0808">Transferase</keyword>
<feature type="binding site" evidence="8">
    <location>
        <position position="249"/>
    </location>
    <ligand>
        <name>substrate</name>
    </ligand>
</feature>
<dbReference type="InterPro" id="IPR005697">
    <property type="entry name" value="HST_MetA"/>
</dbReference>
<dbReference type="PANTHER" id="PTHR20919:SF0">
    <property type="entry name" value="HOMOSERINE O-SUCCINYLTRANSFERASE"/>
    <property type="match status" value="1"/>
</dbReference>
<comment type="subcellular location">
    <subcellularLocation>
        <location evidence="1 8">Cytoplasm</location>
    </subcellularLocation>
</comment>
<comment type="caution">
    <text evidence="10">The sequence shown here is derived from an EMBL/GenBank/DDBJ whole genome shotgun (WGS) entry which is preliminary data.</text>
</comment>
<accession>A0A4U1BNI8</accession>
<comment type="pathway">
    <text evidence="8">Amino-acid biosynthesis; L-methionine biosynthesis via de novo pathway; O-succinyl-L-homoserine from L-homoserine: step 1/1.</text>
</comment>
<keyword evidence="8" id="KW-0486">Methionine biosynthesis</keyword>
<reference evidence="10 11" key="1">
    <citation type="submission" date="2019-04" db="EMBL/GenBank/DDBJ databases">
        <authorList>
            <person name="Hwang J.C."/>
        </authorList>
    </citation>
    <scope>NUCLEOTIDE SEQUENCE [LARGE SCALE GENOMIC DNA]</scope>
    <source>
        <strain evidence="10 11">IMCC35002</strain>
    </source>
</reference>
<proteinExistence type="inferred from homology"/>
<evidence type="ECO:0000256" key="9">
    <source>
        <dbReference type="PIRSR" id="PIRSR000450-1"/>
    </source>
</evidence>
<dbReference type="SUPFAM" id="SSF52317">
    <property type="entry name" value="Class I glutamine amidotransferase-like"/>
    <property type="match status" value="1"/>
</dbReference>
<dbReference type="Pfam" id="PF04204">
    <property type="entry name" value="HTS"/>
    <property type="match status" value="1"/>
</dbReference>
<name>A0A4U1BNI8_9GAMM</name>
<feature type="site" description="Important for acyl-CoA specificity" evidence="8">
    <location>
        <position position="111"/>
    </location>
</feature>
<evidence type="ECO:0000313" key="11">
    <source>
        <dbReference type="Proteomes" id="UP000305675"/>
    </source>
</evidence>
<feature type="active site" evidence="8">
    <location>
        <position position="237"/>
    </location>
</feature>
<evidence type="ECO:0000256" key="4">
    <source>
        <dbReference type="ARBA" id="ARBA00022679"/>
    </source>
</evidence>
<dbReference type="UniPathway" id="UPA00051">
    <property type="reaction ID" value="UER00075"/>
</dbReference>
<dbReference type="GO" id="GO:0004414">
    <property type="term" value="F:homoserine O-acetyltransferase activity"/>
    <property type="evidence" value="ECO:0007669"/>
    <property type="project" value="UniProtKB-UniRule"/>
</dbReference>
<comment type="similarity">
    <text evidence="8">Belongs to the MetA family.</text>
</comment>
<evidence type="ECO:0000256" key="3">
    <source>
        <dbReference type="ARBA" id="ARBA00022605"/>
    </source>
</evidence>
<evidence type="ECO:0000256" key="5">
    <source>
        <dbReference type="ARBA" id="ARBA00023315"/>
    </source>
</evidence>
<organism evidence="10 11">
    <name type="scientific">Ferrimonas aestuarii</name>
    <dbReference type="NCBI Taxonomy" id="2569539"/>
    <lineage>
        <taxon>Bacteria</taxon>
        <taxon>Pseudomonadati</taxon>
        <taxon>Pseudomonadota</taxon>
        <taxon>Gammaproteobacteria</taxon>
        <taxon>Alteromonadales</taxon>
        <taxon>Ferrimonadaceae</taxon>
        <taxon>Ferrimonas</taxon>
    </lineage>
</organism>
<feature type="binding site" evidence="8">
    <location>
        <position position="163"/>
    </location>
    <ligand>
        <name>substrate</name>
    </ligand>
</feature>
<evidence type="ECO:0000313" key="10">
    <source>
        <dbReference type="EMBL" id="TKB55483.1"/>
    </source>
</evidence>
<dbReference type="GO" id="GO:0008899">
    <property type="term" value="F:homoserine O-succinyltransferase activity"/>
    <property type="evidence" value="ECO:0007669"/>
    <property type="project" value="UniProtKB-EC"/>
</dbReference>
<feature type="active site" description="Proton acceptor" evidence="8">
    <location>
        <position position="235"/>
    </location>
</feature>
<keyword evidence="11" id="KW-1185">Reference proteome</keyword>
<comment type="caution">
    <text evidence="8">Lacks conserved residue(s) required for the propagation of feature annotation.</text>
</comment>
<dbReference type="CDD" id="cd03131">
    <property type="entry name" value="GATase1_HTS"/>
    <property type="match status" value="1"/>
</dbReference>
<feature type="site" description="Important for substrate specificity" evidence="8">
    <location>
        <position position="192"/>
    </location>
</feature>
<evidence type="ECO:0000256" key="1">
    <source>
        <dbReference type="ARBA" id="ARBA00004496"/>
    </source>
</evidence>
<dbReference type="PANTHER" id="PTHR20919">
    <property type="entry name" value="HOMOSERINE O-SUCCINYLTRANSFERASE"/>
    <property type="match status" value="1"/>
</dbReference>
<evidence type="ECO:0000256" key="6">
    <source>
        <dbReference type="ARBA" id="ARBA00051253"/>
    </source>
</evidence>
<evidence type="ECO:0000256" key="7">
    <source>
        <dbReference type="ARBA" id="ARBA00053298"/>
    </source>
</evidence>
<dbReference type="AlphaFoldDB" id="A0A4U1BNI8"/>
<dbReference type="FunFam" id="3.40.50.880:FF:000004">
    <property type="entry name" value="Homoserine O-succinyltransferase"/>
    <property type="match status" value="1"/>
</dbReference>
<keyword evidence="3 8" id="KW-0028">Amino-acid biosynthesis</keyword>
<dbReference type="Gene3D" id="3.40.50.880">
    <property type="match status" value="1"/>
</dbReference>
<dbReference type="InterPro" id="IPR033752">
    <property type="entry name" value="MetA_family"/>
</dbReference>